<dbReference type="EMBL" id="JABBWD010000006">
    <property type="protein sequence ID" value="KAG1781271.1"/>
    <property type="molecule type" value="Genomic_DNA"/>
</dbReference>
<evidence type="ECO:0000313" key="3">
    <source>
        <dbReference type="Proteomes" id="UP000714275"/>
    </source>
</evidence>
<keyword evidence="1" id="KW-0472">Membrane</keyword>
<dbReference type="Proteomes" id="UP000714275">
    <property type="component" value="Unassembled WGS sequence"/>
</dbReference>
<organism evidence="2 3">
    <name type="scientific">Suillus placidus</name>
    <dbReference type="NCBI Taxonomy" id="48579"/>
    <lineage>
        <taxon>Eukaryota</taxon>
        <taxon>Fungi</taxon>
        <taxon>Dikarya</taxon>
        <taxon>Basidiomycota</taxon>
        <taxon>Agaricomycotina</taxon>
        <taxon>Agaricomycetes</taxon>
        <taxon>Agaricomycetidae</taxon>
        <taxon>Boletales</taxon>
        <taxon>Suillineae</taxon>
        <taxon>Suillaceae</taxon>
        <taxon>Suillus</taxon>
    </lineage>
</organism>
<sequence>MACQLRGKKGDEVTCEYTVRDLWMLSSLLFLFDTLAVIRISACWRMVIHFVRNGQGWMGMDAEQDVKWRGQTGGAILIYEQLGISVVFVCEKNCLHARLTLTSL</sequence>
<keyword evidence="1" id="KW-0812">Transmembrane</keyword>
<proteinExistence type="predicted"/>
<accession>A0A9P7A4G5</accession>
<comment type="caution">
    <text evidence="2">The sequence shown here is derived from an EMBL/GenBank/DDBJ whole genome shotgun (WGS) entry which is preliminary data.</text>
</comment>
<feature type="transmembrane region" description="Helical" evidence="1">
    <location>
        <begin position="22"/>
        <end position="42"/>
    </location>
</feature>
<keyword evidence="1" id="KW-1133">Transmembrane helix</keyword>
<gene>
    <name evidence="2" type="ORF">EV702DRAFT_1075244</name>
</gene>
<protein>
    <submittedName>
        <fullName evidence="2">Uncharacterized protein</fullName>
    </submittedName>
</protein>
<name>A0A9P7A4G5_9AGAM</name>
<evidence type="ECO:0000256" key="1">
    <source>
        <dbReference type="SAM" id="Phobius"/>
    </source>
</evidence>
<evidence type="ECO:0000313" key="2">
    <source>
        <dbReference type="EMBL" id="KAG1781271.1"/>
    </source>
</evidence>
<dbReference type="AlphaFoldDB" id="A0A9P7A4G5"/>
<keyword evidence="3" id="KW-1185">Reference proteome</keyword>
<reference evidence="2" key="1">
    <citation type="journal article" date="2020" name="New Phytol.">
        <title>Comparative genomics reveals dynamic genome evolution in host specialist ectomycorrhizal fungi.</title>
        <authorList>
            <person name="Lofgren L.A."/>
            <person name="Nguyen N.H."/>
            <person name="Vilgalys R."/>
            <person name="Ruytinx J."/>
            <person name="Liao H.L."/>
            <person name="Branco S."/>
            <person name="Kuo A."/>
            <person name="LaButti K."/>
            <person name="Lipzen A."/>
            <person name="Andreopoulos W."/>
            <person name="Pangilinan J."/>
            <person name="Riley R."/>
            <person name="Hundley H."/>
            <person name="Na H."/>
            <person name="Barry K."/>
            <person name="Grigoriev I.V."/>
            <person name="Stajich J.E."/>
            <person name="Kennedy P.G."/>
        </authorList>
    </citation>
    <scope>NUCLEOTIDE SEQUENCE</scope>
    <source>
        <strain evidence="2">DOB743</strain>
    </source>
</reference>